<dbReference type="STRING" id="1220162.K1VDR1"/>
<dbReference type="PANTHER" id="PTHR15350:SF5">
    <property type="entry name" value="COP9 SIGNALOSOME COMPLEX SUBUNIT 7"/>
    <property type="match status" value="1"/>
</dbReference>
<dbReference type="GO" id="GO:0008180">
    <property type="term" value="C:COP9 signalosome"/>
    <property type="evidence" value="ECO:0007669"/>
    <property type="project" value="UniProtKB-KW"/>
</dbReference>
<comment type="similarity">
    <text evidence="1">Belongs to the CSN7/EIF3M family. CSN7 subfamily.</text>
</comment>
<dbReference type="Proteomes" id="UP000006757">
    <property type="component" value="Unassembled WGS sequence"/>
</dbReference>
<evidence type="ECO:0000256" key="4">
    <source>
        <dbReference type="SAM" id="MobiDB-lite"/>
    </source>
</evidence>
<dbReference type="Pfam" id="PF22061">
    <property type="entry name" value="CSN7_HB_subdom"/>
    <property type="match status" value="1"/>
</dbReference>
<evidence type="ECO:0000313" key="7">
    <source>
        <dbReference type="Proteomes" id="UP000006757"/>
    </source>
</evidence>
<dbReference type="AlphaFoldDB" id="K1VDR1"/>
<dbReference type="HOGENOM" id="CLU_054426_0_1_1"/>
<feature type="domain" description="PCI" evidence="5">
    <location>
        <begin position="79"/>
        <end position="160"/>
    </location>
</feature>
<feature type="region of interest" description="Disordered" evidence="4">
    <location>
        <begin position="217"/>
        <end position="262"/>
    </location>
</feature>
<dbReference type="InParanoid" id="K1VDR1"/>
<evidence type="ECO:0000313" key="6">
    <source>
        <dbReference type="EMBL" id="EKC99010.1"/>
    </source>
</evidence>
<feature type="compositionally biased region" description="Polar residues" evidence="4">
    <location>
        <begin position="217"/>
        <end position="236"/>
    </location>
</feature>
<keyword evidence="7" id="KW-1185">Reference proteome</keyword>
<dbReference type="EMBL" id="AMBO01000378">
    <property type="protein sequence ID" value="EKC99010.1"/>
    <property type="molecule type" value="Genomic_DNA"/>
</dbReference>
<dbReference type="InterPro" id="IPR045237">
    <property type="entry name" value="COPS7/eIF3m"/>
</dbReference>
<feature type="compositionally biased region" description="Basic and acidic residues" evidence="4">
    <location>
        <begin position="244"/>
        <end position="254"/>
    </location>
</feature>
<dbReference type="SMART" id="SM00088">
    <property type="entry name" value="PINT"/>
    <property type="match status" value="1"/>
</dbReference>
<protein>
    <recommendedName>
        <fullName evidence="5">PCI domain-containing protein</fullName>
    </recommendedName>
</protein>
<dbReference type="InterPro" id="IPR000717">
    <property type="entry name" value="PCI_dom"/>
</dbReference>
<proteinExistence type="inferred from homology"/>
<sequence length="262" mass="29310">MTDSRLEPFLLLARSAKGAAAAKVVENATAANGVYTFNALMDVPNVKESSDLQKHWNLLQLFAYGTLKDYISSPDSYPPLSPQQVAKLKHLTLVSLALEHRTLDLRTTRELENMIIDCIYSNLLTGKMHHHEQIFYVDQVSARDLNEAEVRKVESALKTWSSNAESILKALDQQIAEARESAIREAEQAAQYQKEQDAAYNQAKEELHKRDRHAMSGLSNRTNEMQSALPKSSMSSLGYGMEGKGGDSNEEMSHSRAKRTRA</sequence>
<dbReference type="PANTHER" id="PTHR15350">
    <property type="entry name" value="COP9 SIGNALOSOME COMPLEX SUBUNIT 7/DENDRITIC CELL PROTEIN GA17"/>
    <property type="match status" value="1"/>
</dbReference>
<evidence type="ECO:0000259" key="5">
    <source>
        <dbReference type="SMART" id="SM00088"/>
    </source>
</evidence>
<dbReference type="OMA" id="GTYKQFR"/>
<organism evidence="6 7">
    <name type="scientific">Trichosporon asahii var. asahii (strain CBS 8904)</name>
    <name type="common">Yeast</name>
    <dbReference type="NCBI Taxonomy" id="1220162"/>
    <lineage>
        <taxon>Eukaryota</taxon>
        <taxon>Fungi</taxon>
        <taxon>Dikarya</taxon>
        <taxon>Basidiomycota</taxon>
        <taxon>Agaricomycotina</taxon>
        <taxon>Tremellomycetes</taxon>
        <taxon>Trichosporonales</taxon>
        <taxon>Trichosporonaceae</taxon>
        <taxon>Trichosporon</taxon>
    </lineage>
</organism>
<accession>K1VDR1</accession>
<evidence type="ECO:0000256" key="1">
    <source>
        <dbReference type="ARBA" id="ARBA00008482"/>
    </source>
</evidence>
<name>K1VDR1_TRIAC</name>
<dbReference type="OrthoDB" id="10265275at2759"/>
<comment type="caution">
    <text evidence="6">The sequence shown here is derived from an EMBL/GenBank/DDBJ whole genome shotgun (WGS) entry which is preliminary data.</text>
</comment>
<dbReference type="eggNOG" id="KOG3250">
    <property type="taxonomic scope" value="Eukaryota"/>
</dbReference>
<evidence type="ECO:0000256" key="2">
    <source>
        <dbReference type="ARBA" id="ARBA00022790"/>
    </source>
</evidence>
<keyword evidence="3" id="KW-0175">Coiled coil</keyword>
<gene>
    <name evidence="6" type="ORF">A1Q2_06764</name>
</gene>
<evidence type="ECO:0000256" key="3">
    <source>
        <dbReference type="SAM" id="Coils"/>
    </source>
</evidence>
<reference evidence="6 7" key="1">
    <citation type="journal article" date="2012" name="Eukaryot. Cell">
        <title>Genome sequence of the Trichosporon asahii environmental strain CBS 8904.</title>
        <authorList>
            <person name="Yang R.Y."/>
            <person name="Li H.T."/>
            <person name="Zhu H."/>
            <person name="Zhou G.P."/>
            <person name="Wang M."/>
            <person name="Wang L."/>
        </authorList>
    </citation>
    <scope>NUCLEOTIDE SEQUENCE [LARGE SCALE GENOMIC DNA]</scope>
    <source>
        <strain evidence="6 7">CBS 8904</strain>
    </source>
</reference>
<feature type="coiled-coil region" evidence="3">
    <location>
        <begin position="161"/>
        <end position="195"/>
    </location>
</feature>
<keyword evidence="2" id="KW-0736">Signalosome</keyword>